<proteinExistence type="predicted"/>
<sequence>MDILFGVGADECESGIIGFWVLANPGENKEFGTGTAGTTETVGNGRIWDKFFTCPFNPISRFTLGITPCMKSKGGDS</sequence>
<protein>
    <submittedName>
        <fullName evidence="1">Uncharacterized protein</fullName>
    </submittedName>
</protein>
<gene>
    <name evidence="1" type="ORF">AFUS01_LOCUS11059</name>
</gene>
<dbReference type="Proteomes" id="UP000708208">
    <property type="component" value="Unassembled WGS sequence"/>
</dbReference>
<dbReference type="EMBL" id="CAJVCH010083903">
    <property type="protein sequence ID" value="CAG7721872.1"/>
    <property type="molecule type" value="Genomic_DNA"/>
</dbReference>
<evidence type="ECO:0000313" key="1">
    <source>
        <dbReference type="EMBL" id="CAG7721872.1"/>
    </source>
</evidence>
<reference evidence="1" key="1">
    <citation type="submission" date="2021-06" db="EMBL/GenBank/DDBJ databases">
        <authorList>
            <person name="Hodson N. C."/>
            <person name="Mongue J. A."/>
            <person name="Jaron S. K."/>
        </authorList>
    </citation>
    <scope>NUCLEOTIDE SEQUENCE</scope>
</reference>
<comment type="caution">
    <text evidence="1">The sequence shown here is derived from an EMBL/GenBank/DDBJ whole genome shotgun (WGS) entry which is preliminary data.</text>
</comment>
<accession>A0A8J2JMY6</accession>
<dbReference type="AlphaFoldDB" id="A0A8J2JMY6"/>
<evidence type="ECO:0000313" key="2">
    <source>
        <dbReference type="Proteomes" id="UP000708208"/>
    </source>
</evidence>
<keyword evidence="2" id="KW-1185">Reference proteome</keyword>
<organism evidence="1 2">
    <name type="scientific">Allacma fusca</name>
    <dbReference type="NCBI Taxonomy" id="39272"/>
    <lineage>
        <taxon>Eukaryota</taxon>
        <taxon>Metazoa</taxon>
        <taxon>Ecdysozoa</taxon>
        <taxon>Arthropoda</taxon>
        <taxon>Hexapoda</taxon>
        <taxon>Collembola</taxon>
        <taxon>Symphypleona</taxon>
        <taxon>Sminthuridae</taxon>
        <taxon>Allacma</taxon>
    </lineage>
</organism>
<name>A0A8J2JMY6_9HEXA</name>